<comment type="subunit">
    <text evidence="5">Homodimer. Homodimerization may be required to stabilize the binding of ScpA to the Smc head domains. Component of a cohesin-like complex composed of ScpA, ScpB and the Smc homodimer, in which ScpA and ScpB bind to the head domain of Smc. The presence of the three proteins is required for the association of the complex with DNA.</text>
</comment>
<comment type="similarity">
    <text evidence="5">Belongs to the ScpB family.</text>
</comment>
<dbReference type="OrthoDB" id="9806226at2"/>
<dbReference type="Proteomes" id="UP000199268">
    <property type="component" value="Unassembled WGS sequence"/>
</dbReference>
<dbReference type="HAMAP" id="MF_01804">
    <property type="entry name" value="ScpB"/>
    <property type="match status" value="1"/>
</dbReference>
<dbReference type="GO" id="GO:0006260">
    <property type="term" value="P:DNA replication"/>
    <property type="evidence" value="ECO:0007669"/>
    <property type="project" value="UniProtKB-UniRule"/>
</dbReference>
<evidence type="ECO:0000256" key="5">
    <source>
        <dbReference type="HAMAP-Rule" id="MF_01804"/>
    </source>
</evidence>
<dbReference type="STRING" id="1505725.GA0061074_101297"/>
<dbReference type="NCBIfam" id="TIGR00281">
    <property type="entry name" value="SMC-Scp complex subunit ScpB"/>
    <property type="match status" value="1"/>
</dbReference>
<evidence type="ECO:0000256" key="3">
    <source>
        <dbReference type="ARBA" id="ARBA00022829"/>
    </source>
</evidence>
<evidence type="ECO:0000313" key="6">
    <source>
        <dbReference type="EMBL" id="SCB77138.1"/>
    </source>
</evidence>
<keyword evidence="1 5" id="KW-0963">Cytoplasm</keyword>
<dbReference type="Gene3D" id="1.10.10.10">
    <property type="entry name" value="Winged helix-like DNA-binding domain superfamily/Winged helix DNA-binding domain"/>
    <property type="match status" value="2"/>
</dbReference>
<proteinExistence type="inferred from homology"/>
<dbReference type="PANTHER" id="PTHR34298">
    <property type="entry name" value="SEGREGATION AND CONDENSATION PROTEIN B"/>
    <property type="match status" value="1"/>
</dbReference>
<dbReference type="PANTHER" id="PTHR34298:SF2">
    <property type="entry name" value="SEGREGATION AND CONDENSATION PROTEIN B"/>
    <property type="match status" value="1"/>
</dbReference>
<evidence type="ECO:0000256" key="2">
    <source>
        <dbReference type="ARBA" id="ARBA00022618"/>
    </source>
</evidence>
<keyword evidence="7" id="KW-1185">Reference proteome</keyword>
<protein>
    <recommendedName>
        <fullName evidence="5">Segregation and condensation protein B</fullName>
    </recommendedName>
</protein>
<dbReference type="InterPro" id="IPR036390">
    <property type="entry name" value="WH_DNA-bd_sf"/>
</dbReference>
<dbReference type="PIRSF" id="PIRSF019345">
    <property type="entry name" value="ScpB"/>
    <property type="match status" value="1"/>
</dbReference>
<comment type="subcellular location">
    <subcellularLocation>
        <location evidence="5">Cytoplasm</location>
    </subcellularLocation>
    <text evidence="5">Associated with two foci at the outer edges of the nucleoid region in young cells, and at four foci within both cell halves in older cells.</text>
</comment>
<dbReference type="EMBL" id="FMAO01000001">
    <property type="protein sequence ID" value="SCB77138.1"/>
    <property type="molecule type" value="Genomic_DNA"/>
</dbReference>
<evidence type="ECO:0000256" key="1">
    <source>
        <dbReference type="ARBA" id="ARBA00022490"/>
    </source>
</evidence>
<sequence length="213" mass="23331">MQNSLQQIEGLLFVAGDEGVTLAELSAATNFLKPAVSGLLDDLANKYAEDDSCALEILVTDDHYQLVTKSAVSETIHRYLTAPLTTALSQASLEVLAIIAYKQPVTRVEVDEIRGVHSQATIQKLLLRDLVTSKGRANEPGRPILYGTTAYFLNYFGLTNISELPPLVTAEALENLQNQQDVVVPLIPNENEQSAFDVTLTDLTKESENNEEK</sequence>
<gene>
    <name evidence="5" type="primary">scpB</name>
    <name evidence="6" type="ORF">GA0061074_101297</name>
</gene>
<keyword evidence="2 5" id="KW-0132">Cell division</keyword>
<keyword evidence="4 5" id="KW-0131">Cell cycle</keyword>
<comment type="function">
    <text evidence="5">Participates in chromosomal partition during cell division. May act via the formation of a condensin-like complex containing Smc and ScpA that pull DNA away from mid-cell into both cell halves.</text>
</comment>
<keyword evidence="3 5" id="KW-0159">Chromosome partition</keyword>
<dbReference type="SUPFAM" id="SSF46785">
    <property type="entry name" value="Winged helix' DNA-binding domain"/>
    <property type="match status" value="2"/>
</dbReference>
<dbReference type="GO" id="GO:0051301">
    <property type="term" value="P:cell division"/>
    <property type="evidence" value="ECO:0007669"/>
    <property type="project" value="UniProtKB-KW"/>
</dbReference>
<dbReference type="Pfam" id="PF04079">
    <property type="entry name" value="SMC_ScpB"/>
    <property type="match status" value="1"/>
</dbReference>
<evidence type="ECO:0000313" key="7">
    <source>
        <dbReference type="Proteomes" id="UP000199268"/>
    </source>
</evidence>
<reference evidence="7" key="1">
    <citation type="submission" date="2016-08" db="EMBL/GenBank/DDBJ databases">
        <authorList>
            <person name="Varghese N."/>
            <person name="Submissions Spin"/>
        </authorList>
    </citation>
    <scope>NUCLEOTIDE SEQUENCE [LARGE SCALE GENOMIC DNA]</scope>
    <source>
        <strain evidence="7">R-53094</strain>
    </source>
</reference>
<accession>A0A1C3Z4E9</accession>
<dbReference type="GO" id="GO:0051304">
    <property type="term" value="P:chromosome separation"/>
    <property type="evidence" value="ECO:0007669"/>
    <property type="project" value="InterPro"/>
</dbReference>
<dbReference type="InterPro" id="IPR005234">
    <property type="entry name" value="ScpB_csome_segregation"/>
</dbReference>
<organism evidence="6 7">
    <name type="scientific">Weissella bombi</name>
    <dbReference type="NCBI Taxonomy" id="1505725"/>
    <lineage>
        <taxon>Bacteria</taxon>
        <taxon>Bacillati</taxon>
        <taxon>Bacillota</taxon>
        <taxon>Bacilli</taxon>
        <taxon>Lactobacillales</taxon>
        <taxon>Lactobacillaceae</taxon>
        <taxon>Weissella</taxon>
    </lineage>
</organism>
<dbReference type="AlphaFoldDB" id="A0A1C3Z4E9"/>
<name>A0A1C3Z4E9_9LACO</name>
<evidence type="ECO:0000256" key="4">
    <source>
        <dbReference type="ARBA" id="ARBA00023306"/>
    </source>
</evidence>
<dbReference type="RefSeq" id="WP_092461328.1">
    <property type="nucleotide sequence ID" value="NZ_BJEE01000002.1"/>
</dbReference>
<dbReference type="InterPro" id="IPR036388">
    <property type="entry name" value="WH-like_DNA-bd_sf"/>
</dbReference>
<dbReference type="GO" id="GO:0005737">
    <property type="term" value="C:cytoplasm"/>
    <property type="evidence" value="ECO:0007669"/>
    <property type="project" value="UniProtKB-SubCell"/>
</dbReference>